<dbReference type="EMBL" id="JAQQWI010000002">
    <property type="protein sequence ID" value="KAK8037663.1"/>
    <property type="molecule type" value="Genomic_DNA"/>
</dbReference>
<keyword evidence="4 6" id="KW-1133">Transmembrane helix</keyword>
<keyword evidence="5 6" id="KW-0472">Membrane</keyword>
<dbReference type="Pfam" id="PF07690">
    <property type="entry name" value="MFS_1"/>
    <property type="match status" value="1"/>
</dbReference>
<dbReference type="Proteomes" id="UP001396898">
    <property type="component" value="Unassembled WGS sequence"/>
</dbReference>
<evidence type="ECO:0000256" key="3">
    <source>
        <dbReference type="ARBA" id="ARBA00022692"/>
    </source>
</evidence>
<feature type="transmembrane region" description="Helical" evidence="6">
    <location>
        <begin position="108"/>
        <end position="128"/>
    </location>
</feature>
<proteinExistence type="predicted"/>
<gene>
    <name evidence="8" type="ORF">PG991_001009</name>
</gene>
<keyword evidence="9" id="KW-1185">Reference proteome</keyword>
<evidence type="ECO:0000313" key="9">
    <source>
        <dbReference type="Proteomes" id="UP001396898"/>
    </source>
</evidence>
<dbReference type="SUPFAM" id="SSF103473">
    <property type="entry name" value="MFS general substrate transporter"/>
    <property type="match status" value="1"/>
</dbReference>
<evidence type="ECO:0000256" key="4">
    <source>
        <dbReference type="ARBA" id="ARBA00022989"/>
    </source>
</evidence>
<feature type="domain" description="Major facilitator superfamily (MFS) profile" evidence="7">
    <location>
        <begin position="32"/>
        <end position="150"/>
    </location>
</feature>
<comment type="subcellular location">
    <subcellularLocation>
        <location evidence="1">Membrane</location>
        <topology evidence="1">Multi-pass membrane protein</topology>
    </subcellularLocation>
</comment>
<sequence>MSTDATVANGDASPLDAIEEHEYPGGLRLTAIVVALVLSIFLASLDTLMSLLANRDASQTIITTAIPSITNDFHSLEDVGWYGSAMFFPMAATQSVWGKAYKYFPVKVVFLLGILIFEVGSLICALAPNSDAFIAGRAVTGTGCASVFAG</sequence>
<reference evidence="8 9" key="1">
    <citation type="submission" date="2023-01" db="EMBL/GenBank/DDBJ databases">
        <title>Analysis of 21 Apiospora genomes using comparative genomics revels a genus with tremendous synthesis potential of carbohydrate active enzymes and secondary metabolites.</title>
        <authorList>
            <person name="Sorensen T."/>
        </authorList>
    </citation>
    <scope>NUCLEOTIDE SEQUENCE [LARGE SCALE GENOMIC DNA]</scope>
    <source>
        <strain evidence="8 9">CBS 20057</strain>
    </source>
</reference>
<evidence type="ECO:0000256" key="2">
    <source>
        <dbReference type="ARBA" id="ARBA00022448"/>
    </source>
</evidence>
<accession>A0ABR1STM1</accession>
<keyword evidence="3 6" id="KW-0812">Transmembrane</keyword>
<dbReference type="PANTHER" id="PTHR23501">
    <property type="entry name" value="MAJOR FACILITATOR SUPERFAMILY"/>
    <property type="match status" value="1"/>
</dbReference>
<dbReference type="InterPro" id="IPR020846">
    <property type="entry name" value="MFS_dom"/>
</dbReference>
<dbReference type="PANTHER" id="PTHR23501:SF177">
    <property type="entry name" value="MAJOR FACILITATOR SUPERFAMILY (MFS) PROFILE DOMAIN-CONTAINING PROTEIN-RELATED"/>
    <property type="match status" value="1"/>
</dbReference>
<evidence type="ECO:0000313" key="8">
    <source>
        <dbReference type="EMBL" id="KAK8037663.1"/>
    </source>
</evidence>
<evidence type="ECO:0000256" key="5">
    <source>
        <dbReference type="ARBA" id="ARBA00023136"/>
    </source>
</evidence>
<organism evidence="8 9">
    <name type="scientific">Apiospora marii</name>
    <dbReference type="NCBI Taxonomy" id="335849"/>
    <lineage>
        <taxon>Eukaryota</taxon>
        <taxon>Fungi</taxon>
        <taxon>Dikarya</taxon>
        <taxon>Ascomycota</taxon>
        <taxon>Pezizomycotina</taxon>
        <taxon>Sordariomycetes</taxon>
        <taxon>Xylariomycetidae</taxon>
        <taxon>Amphisphaeriales</taxon>
        <taxon>Apiosporaceae</taxon>
        <taxon>Apiospora</taxon>
    </lineage>
</organism>
<evidence type="ECO:0000256" key="6">
    <source>
        <dbReference type="SAM" id="Phobius"/>
    </source>
</evidence>
<feature type="transmembrane region" description="Helical" evidence="6">
    <location>
        <begin position="25"/>
        <end position="45"/>
    </location>
</feature>
<dbReference type="InterPro" id="IPR011701">
    <property type="entry name" value="MFS"/>
</dbReference>
<evidence type="ECO:0000256" key="1">
    <source>
        <dbReference type="ARBA" id="ARBA00004141"/>
    </source>
</evidence>
<protein>
    <recommendedName>
        <fullName evidence="7">Major facilitator superfamily (MFS) profile domain-containing protein</fullName>
    </recommendedName>
</protein>
<dbReference type="InterPro" id="IPR036259">
    <property type="entry name" value="MFS_trans_sf"/>
</dbReference>
<name>A0ABR1STM1_9PEZI</name>
<evidence type="ECO:0000259" key="7">
    <source>
        <dbReference type="PROSITE" id="PS50850"/>
    </source>
</evidence>
<dbReference type="PROSITE" id="PS50850">
    <property type="entry name" value="MFS"/>
    <property type="match status" value="1"/>
</dbReference>
<comment type="caution">
    <text evidence="8">The sequence shown here is derived from an EMBL/GenBank/DDBJ whole genome shotgun (WGS) entry which is preliminary data.</text>
</comment>
<keyword evidence="2" id="KW-0813">Transport</keyword>
<dbReference type="Gene3D" id="1.20.1720.10">
    <property type="entry name" value="Multidrug resistance protein D"/>
    <property type="match status" value="1"/>
</dbReference>